<evidence type="ECO:0000256" key="1">
    <source>
        <dbReference type="SAM" id="MobiDB-lite"/>
    </source>
</evidence>
<dbReference type="Proteomes" id="UP000664534">
    <property type="component" value="Unassembled WGS sequence"/>
</dbReference>
<dbReference type="OrthoDB" id="2013972at2759"/>
<gene>
    <name evidence="3" type="ORF">IMSHALPRED_005848</name>
</gene>
<dbReference type="Gene3D" id="3.40.50.150">
    <property type="entry name" value="Vaccinia Virus protein VP39"/>
    <property type="match status" value="1"/>
</dbReference>
<evidence type="ECO:0000313" key="3">
    <source>
        <dbReference type="EMBL" id="CAF9923087.1"/>
    </source>
</evidence>
<protein>
    <recommendedName>
        <fullName evidence="2">Methyltransferase type 11 domain-containing protein</fullName>
    </recommendedName>
</protein>
<dbReference type="EMBL" id="CAJPDT010000032">
    <property type="protein sequence ID" value="CAF9923087.1"/>
    <property type="molecule type" value="Genomic_DNA"/>
</dbReference>
<proteinExistence type="predicted"/>
<dbReference type="PANTHER" id="PTHR43591:SF105">
    <property type="entry name" value="METHYLTRANSFERASE DOMAIN-CONTAINING PROTEIN-RELATED"/>
    <property type="match status" value="1"/>
</dbReference>
<dbReference type="AlphaFoldDB" id="A0A8H3FHX4"/>
<feature type="region of interest" description="Disordered" evidence="1">
    <location>
        <begin position="1"/>
        <end position="35"/>
    </location>
</feature>
<feature type="domain" description="Methyltransferase type 11" evidence="2">
    <location>
        <begin position="103"/>
        <end position="189"/>
    </location>
</feature>
<dbReference type="CDD" id="cd02440">
    <property type="entry name" value="AdoMet_MTases"/>
    <property type="match status" value="1"/>
</dbReference>
<reference evidence="3" key="1">
    <citation type="submission" date="2021-03" db="EMBL/GenBank/DDBJ databases">
        <authorList>
            <person name="Tagirdzhanova G."/>
        </authorList>
    </citation>
    <scope>NUCLEOTIDE SEQUENCE</scope>
</reference>
<sequence length="317" mass="34113">MSQPHPRSEHPPNTPFESPNPLISHDNHQDPSHFPSIAFAGDMAKTYNQRTGGCNITLANHLINLIAPSLPPPSTTPTLRILDNACGPLVLTTQCLLNPHLTSYPSLHISAVDLSPDFIAANLTTIANSPTFHAGGRANVDTAIMDGTSLSFPASTFDLSFTSLGIFAFPDPVAGARELYRTLKPGGVTAATTWKSVGWLPLLHEVEELLRPGQAKTRIAFLEPWCVPGKLAGTLREGGFDRVEEREVEGVAWWEGVEEAAFWMAATVRMLVGWGEEEKGGMEGGFRVVLERGGGVVRREGGRVGIAMVAFAGVGWK</sequence>
<dbReference type="SUPFAM" id="SSF53335">
    <property type="entry name" value="S-adenosyl-L-methionine-dependent methyltransferases"/>
    <property type="match status" value="1"/>
</dbReference>
<feature type="compositionally biased region" description="Basic and acidic residues" evidence="1">
    <location>
        <begin position="1"/>
        <end position="10"/>
    </location>
</feature>
<dbReference type="GO" id="GO:0008757">
    <property type="term" value="F:S-adenosylmethionine-dependent methyltransferase activity"/>
    <property type="evidence" value="ECO:0007669"/>
    <property type="project" value="InterPro"/>
</dbReference>
<keyword evidence="4" id="KW-1185">Reference proteome</keyword>
<organism evidence="3 4">
    <name type="scientific">Imshaugia aleurites</name>
    <dbReference type="NCBI Taxonomy" id="172621"/>
    <lineage>
        <taxon>Eukaryota</taxon>
        <taxon>Fungi</taxon>
        <taxon>Dikarya</taxon>
        <taxon>Ascomycota</taxon>
        <taxon>Pezizomycotina</taxon>
        <taxon>Lecanoromycetes</taxon>
        <taxon>OSLEUM clade</taxon>
        <taxon>Lecanoromycetidae</taxon>
        <taxon>Lecanorales</taxon>
        <taxon>Lecanorineae</taxon>
        <taxon>Parmeliaceae</taxon>
        <taxon>Imshaugia</taxon>
    </lineage>
</organism>
<comment type="caution">
    <text evidence="3">The sequence shown here is derived from an EMBL/GenBank/DDBJ whole genome shotgun (WGS) entry which is preliminary data.</text>
</comment>
<accession>A0A8H3FHX4</accession>
<dbReference type="Pfam" id="PF08241">
    <property type="entry name" value="Methyltransf_11"/>
    <property type="match status" value="1"/>
</dbReference>
<name>A0A8H3FHX4_9LECA</name>
<evidence type="ECO:0000313" key="4">
    <source>
        <dbReference type="Proteomes" id="UP000664534"/>
    </source>
</evidence>
<dbReference type="PANTHER" id="PTHR43591">
    <property type="entry name" value="METHYLTRANSFERASE"/>
    <property type="match status" value="1"/>
</dbReference>
<dbReference type="InterPro" id="IPR013216">
    <property type="entry name" value="Methyltransf_11"/>
</dbReference>
<dbReference type="InterPro" id="IPR029063">
    <property type="entry name" value="SAM-dependent_MTases_sf"/>
</dbReference>
<evidence type="ECO:0000259" key="2">
    <source>
        <dbReference type="Pfam" id="PF08241"/>
    </source>
</evidence>